<evidence type="ECO:0000313" key="6">
    <source>
        <dbReference type="EMBL" id="GAQ17969.1"/>
    </source>
</evidence>
<proteinExistence type="predicted"/>
<dbReference type="GO" id="GO:0015871">
    <property type="term" value="P:choline transport"/>
    <property type="evidence" value="ECO:0007669"/>
    <property type="project" value="TreeGrafter"/>
</dbReference>
<accession>A0A0U9H9J3</accession>
<evidence type="ECO:0000256" key="2">
    <source>
        <dbReference type="ARBA" id="ARBA00022448"/>
    </source>
</evidence>
<gene>
    <name evidence="6" type="ORF">OPHB3_1906</name>
</gene>
<evidence type="ECO:0000256" key="3">
    <source>
        <dbReference type="ARBA" id="ARBA00022475"/>
    </source>
</evidence>
<dbReference type="InterPro" id="IPR007210">
    <property type="entry name" value="ABC_Gly_betaine_transp_sub-bd"/>
</dbReference>
<dbReference type="SUPFAM" id="SSF53850">
    <property type="entry name" value="Periplasmic binding protein-like II"/>
    <property type="match status" value="2"/>
</dbReference>
<reference evidence="7" key="1">
    <citation type="submission" date="2015-07" db="EMBL/GenBank/DDBJ databases">
        <title>Draft Genome Sequence of Oceanobacillus picturae Heshi-B3 that Was Isolated from Fermented Rice Bran with Aging Salted Mackerel, Which Was Named Heshiko as Traditional Fermented Seafood in Japan.</title>
        <authorList>
            <person name="Akuzawa S."/>
            <person name="Nakagawa J."/>
            <person name="Kanekatsu T."/>
            <person name="Kanesaki Y."/>
            <person name="Suzuki T."/>
        </authorList>
    </citation>
    <scope>NUCLEOTIDE SEQUENCE [LARGE SCALE GENOMIC DNA]</scope>
    <source>
        <strain evidence="7">Heshi-B3</strain>
    </source>
</reference>
<organism evidence="6 7">
    <name type="scientific">Oceanobacillus picturae</name>
    <dbReference type="NCBI Taxonomy" id="171693"/>
    <lineage>
        <taxon>Bacteria</taxon>
        <taxon>Bacillati</taxon>
        <taxon>Bacillota</taxon>
        <taxon>Bacilli</taxon>
        <taxon>Bacillales</taxon>
        <taxon>Bacillaceae</taxon>
        <taxon>Oceanobacillus</taxon>
    </lineage>
</organism>
<keyword evidence="4" id="KW-0472">Membrane</keyword>
<evidence type="ECO:0000256" key="4">
    <source>
        <dbReference type="ARBA" id="ARBA00023136"/>
    </source>
</evidence>
<dbReference type="GO" id="GO:0043190">
    <property type="term" value="C:ATP-binding cassette (ABC) transporter complex"/>
    <property type="evidence" value="ECO:0007669"/>
    <property type="project" value="InterPro"/>
</dbReference>
<comment type="caution">
    <text evidence="6">The sequence shown here is derived from an EMBL/GenBank/DDBJ whole genome shotgun (WGS) entry which is preliminary data.</text>
</comment>
<sequence>MEVIFYNMMNFKRKILGIFIVLILSLMIAGCGSSNEDAQAEGSVSEELDYTITGTEPGAGQTKKNEEVLEAYDNLAGWEQELSSAGAMLSQLSKAIDNKEPIIFSAWSPHYKFAKWDLKYLKDPKGIHGDEEKITTIARKGLKDEMPEAYTIIDRIQLELPDVEKALLEAQEKEYAEVVKDWANDNQETVAEWTEGVDSVDGTSIEIALLPWDDAIFTANVAEFALEQKGYDVTLTQVDPAIMFEAIATGSADASLAVWMPVTHAELYKQYEDDFDDLGPNLEGAKTGLAVPAYMDIDSLEDLEPKE</sequence>
<dbReference type="GO" id="GO:0015226">
    <property type="term" value="F:carnitine transmembrane transporter activity"/>
    <property type="evidence" value="ECO:0007669"/>
    <property type="project" value="TreeGrafter"/>
</dbReference>
<evidence type="ECO:0000256" key="1">
    <source>
        <dbReference type="ARBA" id="ARBA00004236"/>
    </source>
</evidence>
<dbReference type="PANTHER" id="PTHR47737">
    <property type="entry name" value="GLYCINE BETAINE/PROLINE BETAINE TRANSPORT SYSTEM PERMEASE PROTEIN PROW"/>
    <property type="match status" value="1"/>
</dbReference>
<evidence type="ECO:0000259" key="5">
    <source>
        <dbReference type="Pfam" id="PF04069"/>
    </source>
</evidence>
<evidence type="ECO:0000313" key="7">
    <source>
        <dbReference type="Proteomes" id="UP000052946"/>
    </source>
</evidence>
<reference evidence="6 7" key="2">
    <citation type="journal article" date="2016" name="Genome Announc.">
        <title>Draft Genome Sequence of Oceanobacillus picturae Heshi-B3, Isolated from Fermented Rice Bran in a Traditional Japanese Seafood Dish.</title>
        <authorList>
            <person name="Akuzawa S."/>
            <person name="Nagaoka J."/>
            <person name="Kanekatsu M."/>
            <person name="Kanesaki Y."/>
            <person name="Suzuki T."/>
        </authorList>
    </citation>
    <scope>NUCLEOTIDE SEQUENCE [LARGE SCALE GENOMIC DNA]</scope>
    <source>
        <strain evidence="6 7">Heshi-B3</strain>
    </source>
</reference>
<dbReference type="EMBL" id="BBXV01000023">
    <property type="protein sequence ID" value="GAQ17969.1"/>
    <property type="molecule type" value="Genomic_DNA"/>
</dbReference>
<dbReference type="AlphaFoldDB" id="A0A0U9H9J3"/>
<comment type="subcellular location">
    <subcellularLocation>
        <location evidence="1">Cell membrane</location>
    </subcellularLocation>
</comment>
<dbReference type="Proteomes" id="UP000052946">
    <property type="component" value="Unassembled WGS sequence"/>
</dbReference>
<feature type="domain" description="ABC-type glycine betaine transport system substrate-binding" evidence="5">
    <location>
        <begin position="41"/>
        <end position="183"/>
    </location>
</feature>
<keyword evidence="2" id="KW-0813">Transport</keyword>
<dbReference type="Pfam" id="PF04069">
    <property type="entry name" value="OpuAC"/>
    <property type="match status" value="2"/>
</dbReference>
<dbReference type="GO" id="GO:0031460">
    <property type="term" value="P:glycine betaine transport"/>
    <property type="evidence" value="ECO:0007669"/>
    <property type="project" value="TreeGrafter"/>
</dbReference>
<dbReference type="Gene3D" id="3.40.190.100">
    <property type="entry name" value="Glycine betaine-binding periplasmic protein, domain 2"/>
    <property type="match status" value="1"/>
</dbReference>
<dbReference type="GO" id="GO:0005275">
    <property type="term" value="F:amine transmembrane transporter activity"/>
    <property type="evidence" value="ECO:0007669"/>
    <property type="project" value="TreeGrafter"/>
</dbReference>
<dbReference type="PANTHER" id="PTHR47737:SF1">
    <property type="entry name" value="GLYCINE BETAINE_PROLINE BETAINE TRANSPORT SYSTEM PERMEASE PROTEIN PROW"/>
    <property type="match status" value="1"/>
</dbReference>
<protein>
    <submittedName>
        <fullName evidence="6">Glycine betaine/carnitine transport binding protein GbuC</fullName>
    </submittedName>
</protein>
<keyword evidence="3" id="KW-1003">Cell membrane</keyword>
<dbReference type="Gene3D" id="3.10.105.10">
    <property type="entry name" value="Dipeptide-binding Protein, Domain 3"/>
    <property type="match status" value="1"/>
</dbReference>
<name>A0A0U9H9J3_9BACI</name>
<feature type="domain" description="ABC-type glycine betaine transport system substrate-binding" evidence="5">
    <location>
        <begin position="204"/>
        <end position="304"/>
    </location>
</feature>